<reference evidence="2 3" key="1">
    <citation type="submission" date="2014-02" db="EMBL/GenBank/DDBJ databases">
        <title>Single nucleus genome sequencing reveals high similarity among nuclei of an endomycorrhizal fungus.</title>
        <authorList>
            <person name="Lin K."/>
            <person name="Geurts R."/>
            <person name="Zhang Z."/>
            <person name="Limpens E."/>
            <person name="Saunders D.G."/>
            <person name="Mu D."/>
            <person name="Pang E."/>
            <person name="Cao H."/>
            <person name="Cha H."/>
            <person name="Lin T."/>
            <person name="Zhou Q."/>
            <person name="Shang Y."/>
            <person name="Li Y."/>
            <person name="Ivanov S."/>
            <person name="Sharma T."/>
            <person name="Velzen R.V."/>
            <person name="Ruijter N.D."/>
            <person name="Aanen D.K."/>
            <person name="Win J."/>
            <person name="Kamoun S."/>
            <person name="Bisseling T."/>
            <person name="Huang S."/>
        </authorList>
    </citation>
    <scope>NUCLEOTIDE SEQUENCE [LARGE SCALE GENOMIC DNA]</scope>
    <source>
        <strain evidence="3">DAOM197198w</strain>
    </source>
</reference>
<dbReference type="OrthoDB" id="1262810at2759"/>
<dbReference type="Gene3D" id="3.30.710.10">
    <property type="entry name" value="Potassium Channel Kv1.1, Chain A"/>
    <property type="match status" value="1"/>
</dbReference>
<dbReference type="PANTHER" id="PTHR15600">
    <property type="entry name" value="SACSIN"/>
    <property type="match status" value="1"/>
</dbReference>
<proteinExistence type="predicted"/>
<organism evidence="2 3">
    <name type="scientific">Rhizophagus irregularis (strain DAOM 197198w)</name>
    <name type="common">Glomus intraradices</name>
    <dbReference type="NCBI Taxonomy" id="1432141"/>
    <lineage>
        <taxon>Eukaryota</taxon>
        <taxon>Fungi</taxon>
        <taxon>Fungi incertae sedis</taxon>
        <taxon>Mucoromycota</taxon>
        <taxon>Glomeromycotina</taxon>
        <taxon>Glomeromycetes</taxon>
        <taxon>Glomerales</taxon>
        <taxon>Glomeraceae</taxon>
        <taxon>Rhizophagus</taxon>
    </lineage>
</organism>
<protein>
    <recommendedName>
        <fullName evidence="1">BTB domain-containing protein</fullName>
    </recommendedName>
</protein>
<dbReference type="Proteomes" id="UP000022910">
    <property type="component" value="Unassembled WGS sequence"/>
</dbReference>
<dbReference type="Gene3D" id="3.30.565.10">
    <property type="entry name" value="Histidine kinase-like ATPase, C-terminal domain"/>
    <property type="match status" value="1"/>
</dbReference>
<dbReference type="SUPFAM" id="SSF54695">
    <property type="entry name" value="POZ domain"/>
    <property type="match status" value="1"/>
</dbReference>
<dbReference type="HOGENOM" id="CLU_000417_1_0_1"/>
<evidence type="ECO:0000259" key="1">
    <source>
        <dbReference type="PROSITE" id="PS50097"/>
    </source>
</evidence>
<comment type="caution">
    <text evidence="2">The sequence shown here is derived from an EMBL/GenBank/DDBJ whole genome shotgun (WGS) entry which is preliminary data.</text>
</comment>
<gene>
    <name evidence="2" type="ORF">RirG_177820</name>
</gene>
<evidence type="ECO:0000313" key="2">
    <source>
        <dbReference type="EMBL" id="EXX60674.1"/>
    </source>
</evidence>
<dbReference type="EMBL" id="JEMT01025869">
    <property type="protein sequence ID" value="EXX60674.1"/>
    <property type="molecule type" value="Genomic_DNA"/>
</dbReference>
<dbReference type="InterPro" id="IPR058210">
    <property type="entry name" value="SACS/Nov_dom"/>
</dbReference>
<dbReference type="Pfam" id="PF00651">
    <property type="entry name" value="BTB"/>
    <property type="match status" value="1"/>
</dbReference>
<dbReference type="InterPro" id="IPR052972">
    <property type="entry name" value="Sacsin_chaperone_reg"/>
</dbReference>
<dbReference type="InterPro" id="IPR011333">
    <property type="entry name" value="SKP1/BTB/POZ_sf"/>
</dbReference>
<dbReference type="InterPro" id="IPR036890">
    <property type="entry name" value="HATPase_C_sf"/>
</dbReference>
<sequence length="2694" mass="313760">MGVGFNSIYHITDSPTFITGDKYVILDPHKWYYNGGKSFNFVEKNLAESYRDQFDPFIIPCNESSTSPFKKPFKGTIFRYPLRDNDQSDISKKIYKTQEILEMFHRFYENESINCLLFLKHVERICFYELKEGANKLELLYTIQLENADQVRSQRRLISENIVPMMNSLKSKELRDDQLETSSYVASFSRQERGCSKETNNWLILNYLDSLLETEAYFQKNFKRNIGEYKFIPNVGLALPLSDLEVTGKLFCFLPLPVNMPFHVSVHGYFAVSTNRRALWSAADNEDLAADALARLKVEWNRYLFEKVLPKAWAKFLRELPFKIPRVQPKDVHKFWPIVNRDKKSALISFCKDLLQNVVSNLDIEDHVFKGPSTSNTIGTVNGVPNDSYDTSSFQESKFYWLSIYNGYLKDEKWPIYDLYDTIENIGFPIILNSHSIIGALKNSRHENSLKLLSPTIIRTYLKSNSTRWEHDVIERKDVLKLFKYILQDKKFSSLDGFKMIPLADGTLGTLTTRSRNSNVYLDPDLDDYNRNNDNMFTNQLHKFIDKSIDFDLYECLYKNAKAGWNLNIKILDESAVADMIKYKLGNKKCEEIPISNNREWIYQLWENLIYRDWDLKKFEDIHLIPTNRSTLRKLKTTTKIFFSKIGNSSFGDYISIFEKFGAVFVDNRFNIECNRINPYIIKPDEIISVLTSFRANPSYPGNLNCKLQNNEISKFIKYLSIYLQPYQYQLASEHTEVIKCFPIFTEIGSNSSNSLTSKGRNWYLLPREEEKTYGKIIYPSREGGFLDASSQNLCYILEDILKIHRLSVNDYWRKCVIPFLEKQSLKDIDIVVDNLFDRLPSILDEKLKNDLGRKSFVPAGTHKESKQRTLPYNPKLFKPIQLFDPEKKKVIDLFFENERVFPAGKYANNKFLTNLKQLGIKSSLTTNDIISRINTIIEKKQTSIPDLIHTNAMRLVKYIDENWDQLYSTTLSDAILRNEWIPTTIANESGRKSFSRPQDCYYQEHKYLVCFVAPILEYNIKDVNFLDLLNWNTYPNVNTVLKQLEYCCEYVTRKQPPRDLQLICNSIYTYMDSIFRNEQAKFDDMKDSLKTKSWILCENTFRSADNVVIDLPKKLTGNDSLVTKLPKEYKQFINLFKAMGVRDKIEAKDLILVIRNMVEKDENKNLSIEEIKNVVQILDEIATLQIGVFMKENDSERLNGLLIPSTKNVLVDLRNIHYDDMGNRLDDEEKNKYAIAHSLVSRYTAKELNMQTLTGKICDTGGSSWEPYEQKELLTTRINNIIKDYSPNQIIREFLQNADDAKATRFSVIVDRRNHINHKDSLLTNEMKELQGPAIWIYNDAEFSEKDFQALLNIGIGGKSRDENENDTRIGKFGLGFNCAFHITDLPSLVSGETIAFIDPHAKFLPATGYPPRKLKGIRMNFIEMEFKKRFPDQCYPYGAIEGCDFTKEFKGTLFRLPLRTYKSKISSQVLEINDILRIFNDVEGNKEMLFLRNIESCSLYEMKEQSPNLIWQAKIDNIASCRDARQKVIDSIDDAQIYQSDIEIINRRQKVSEIWAICTGGHDKIKSEFKELKEFSQEKRIKPRGGVASLLARSNEKSLDELKAESFPNPPKLKGEIFSYLSLSMDSKLGVHLNGNFSLSSSRLQIENDFLKSDCDNAKWNTYILHEVLPDLHIKLLEYIVKLEEARHLEEGTNFTPHTAKYFWPINKYSTDLYKIYGLNVVRKLGVKEQKFFWTEANGGQFVSLKEARILEEEESDIANILVNLEVPIRVVKLDKDKMGQLDEIVKSKKPMNFPYTPISGKLICKELQLMKLKSNNIIRNDDDTQDSLFQLLTFILQDKDSFEKLTSLPLIPLSDGSVGKFGEQPIYYIGKQKHLDLFPNCQSRLISIKLPKDLLEIFSSDEFSKVTNIQKFDASAIFDLLKVELPSVDISLPWDPNGEHKNNNWLQKIWSMIFKYEENVEYSKLSEFPLLPVNKPSNMLIKPDISNPLLYAPKNENEKHRLFSILVKLNIRFTDMSFDTHEDLKKCVVQCTPTNILNSLEKALSYTNMEDLKQLFENSNLSPSDYKKFRAFINEEIDTLIEHAKHQDDFMDILVSLPIWPIHFCEDNINARSGILLPYDLPFFSFRRDISIYKCNDKSDFNTLIKLGATFITELDYVKDQILPSFAKFSTPPKEYIPFLQAVLLLNNSEIEEYFKQEEVIPNKSLTEFVSANTLYDMDNPLFRSIFADTDKILPPELQNNRDCLNSLKRIGLKHQVNCSIFVDCVQEIELQIERGNPSVVKERARNLVQYLYQNINSLEFNNEQWNKIKRIKFVPTEKNIQTQFYKKLKEVSLFESFENLCSRKYMNLCWTQCPLFDEHVDPTSRFNERYQGIDKPSAENIIEHWFVIEKMSKEQSWNGNYKYKKELKGVINEIYQEMNNKISEHKHYETLIKLKIDKKPDKKIFLNGDDPFDEQNWVAGSELTFDIQDDDVREGMYKVNDNLKEYKELLIHAGASVMKPPPPPSPNPIFDQKEKLVISLQNKLEIQDNKHHDVIFIIDKEKIGANKYVLSAASTYFDRMFHSGLSESTMDKSVITIRDTSPDIFRVLLRWLHGKSFEEATKPVLRKPNDIPAGQSYKAYYLTFLVDLLKATDYYGVEFKNEIEDIIINSRHIGITNVRDILKRAKESDAERLKDFCEQFIETNKELIER</sequence>
<name>A0A015K024_RHIIW</name>
<dbReference type="STRING" id="1432141.A0A015K024"/>
<accession>A0A015K024</accession>
<dbReference type="PANTHER" id="PTHR15600:SF42">
    <property type="entry name" value="SACSIN"/>
    <property type="match status" value="1"/>
</dbReference>
<dbReference type="SMART" id="SM00225">
    <property type="entry name" value="BTB"/>
    <property type="match status" value="1"/>
</dbReference>
<dbReference type="NCBIfam" id="NF047352">
    <property type="entry name" value="P_loop_sacsin"/>
    <property type="match status" value="1"/>
</dbReference>
<dbReference type="CDD" id="cd18186">
    <property type="entry name" value="BTB_POZ_ZBTB_KLHL-like"/>
    <property type="match status" value="1"/>
</dbReference>
<keyword evidence="3" id="KW-1185">Reference proteome</keyword>
<dbReference type="Pfam" id="PF25794">
    <property type="entry name" value="SACS"/>
    <property type="match status" value="2"/>
</dbReference>
<dbReference type="GO" id="GO:0030544">
    <property type="term" value="F:Hsp70 protein binding"/>
    <property type="evidence" value="ECO:0007669"/>
    <property type="project" value="TreeGrafter"/>
</dbReference>
<dbReference type="InterPro" id="IPR000210">
    <property type="entry name" value="BTB/POZ_dom"/>
</dbReference>
<dbReference type="OMA" id="CEDNINA"/>
<dbReference type="SUPFAM" id="SSF55874">
    <property type="entry name" value="ATPase domain of HSP90 chaperone/DNA topoisomerase II/histidine kinase"/>
    <property type="match status" value="1"/>
</dbReference>
<dbReference type="PROSITE" id="PS50097">
    <property type="entry name" value="BTB"/>
    <property type="match status" value="1"/>
</dbReference>
<evidence type="ECO:0000313" key="3">
    <source>
        <dbReference type="Proteomes" id="UP000022910"/>
    </source>
</evidence>
<feature type="domain" description="BTB" evidence="1">
    <location>
        <begin position="2536"/>
        <end position="2605"/>
    </location>
</feature>